<proteinExistence type="predicted"/>
<dbReference type="AlphaFoldDB" id="A0A9D6UZX2"/>
<dbReference type="EMBL" id="JACRDE010000229">
    <property type="protein sequence ID" value="MBI5249516.1"/>
    <property type="molecule type" value="Genomic_DNA"/>
</dbReference>
<dbReference type="GO" id="GO:0035438">
    <property type="term" value="F:cyclic-di-GMP binding"/>
    <property type="evidence" value="ECO:0007669"/>
    <property type="project" value="InterPro"/>
</dbReference>
<sequence>MAPESKINLEIDRIRQMRRTPRGYPIVDLAVFDVDDPTMEGHVLDISEKGIQISGITVKVEQKKTFMVQADQFDNIKPFSFDAECRWFKPATDEEPCAAGFEIINISDKDQEELQKILETLSFYD</sequence>
<dbReference type="InterPro" id="IPR009875">
    <property type="entry name" value="PilZ_domain"/>
</dbReference>
<dbReference type="Gene3D" id="2.40.10.220">
    <property type="entry name" value="predicted glycosyltransferase like domains"/>
    <property type="match status" value="1"/>
</dbReference>
<dbReference type="Pfam" id="PF07238">
    <property type="entry name" value="PilZ"/>
    <property type="match status" value="1"/>
</dbReference>
<evidence type="ECO:0000259" key="1">
    <source>
        <dbReference type="Pfam" id="PF07238"/>
    </source>
</evidence>
<accession>A0A9D6UZX2</accession>
<dbReference type="SUPFAM" id="SSF141371">
    <property type="entry name" value="PilZ domain-like"/>
    <property type="match status" value="1"/>
</dbReference>
<evidence type="ECO:0000313" key="2">
    <source>
        <dbReference type="EMBL" id="MBI5249516.1"/>
    </source>
</evidence>
<comment type="caution">
    <text evidence="2">The sequence shown here is derived from an EMBL/GenBank/DDBJ whole genome shotgun (WGS) entry which is preliminary data.</text>
</comment>
<protein>
    <submittedName>
        <fullName evidence="2">PilZ domain-containing protein</fullName>
    </submittedName>
</protein>
<evidence type="ECO:0000313" key="3">
    <source>
        <dbReference type="Proteomes" id="UP000807825"/>
    </source>
</evidence>
<feature type="domain" description="PilZ" evidence="1">
    <location>
        <begin position="17"/>
        <end position="118"/>
    </location>
</feature>
<reference evidence="2" key="1">
    <citation type="submission" date="2020-07" db="EMBL/GenBank/DDBJ databases">
        <title>Huge and variable diversity of episymbiotic CPR bacteria and DPANN archaea in groundwater ecosystems.</title>
        <authorList>
            <person name="He C.Y."/>
            <person name="Keren R."/>
            <person name="Whittaker M."/>
            <person name="Farag I.F."/>
            <person name="Doudna J."/>
            <person name="Cate J.H.D."/>
            <person name="Banfield J.F."/>
        </authorList>
    </citation>
    <scope>NUCLEOTIDE SEQUENCE</scope>
    <source>
        <strain evidence="2">NC_groundwater_1664_Pr3_B-0.1um_52_9</strain>
    </source>
</reference>
<gene>
    <name evidence="2" type="ORF">HY912_08480</name>
</gene>
<name>A0A9D6UZX2_9BACT</name>
<dbReference type="Proteomes" id="UP000807825">
    <property type="component" value="Unassembled WGS sequence"/>
</dbReference>
<organism evidence="2 3">
    <name type="scientific">Desulfomonile tiedjei</name>
    <dbReference type="NCBI Taxonomy" id="2358"/>
    <lineage>
        <taxon>Bacteria</taxon>
        <taxon>Pseudomonadati</taxon>
        <taxon>Thermodesulfobacteriota</taxon>
        <taxon>Desulfomonilia</taxon>
        <taxon>Desulfomonilales</taxon>
        <taxon>Desulfomonilaceae</taxon>
        <taxon>Desulfomonile</taxon>
    </lineage>
</organism>